<evidence type="ECO:0000313" key="2">
    <source>
        <dbReference type="Proteomes" id="UP000324222"/>
    </source>
</evidence>
<evidence type="ECO:0000313" key="1">
    <source>
        <dbReference type="EMBL" id="MPD03824.1"/>
    </source>
</evidence>
<keyword evidence="2" id="KW-1185">Reference proteome</keyword>
<dbReference type="EMBL" id="VSRR010138092">
    <property type="protein sequence ID" value="MPD03824.1"/>
    <property type="molecule type" value="Genomic_DNA"/>
</dbReference>
<dbReference type="AlphaFoldDB" id="A0A5B7KAV9"/>
<organism evidence="1 2">
    <name type="scientific">Portunus trituberculatus</name>
    <name type="common">Swimming crab</name>
    <name type="synonym">Neptunus trituberculatus</name>
    <dbReference type="NCBI Taxonomy" id="210409"/>
    <lineage>
        <taxon>Eukaryota</taxon>
        <taxon>Metazoa</taxon>
        <taxon>Ecdysozoa</taxon>
        <taxon>Arthropoda</taxon>
        <taxon>Crustacea</taxon>
        <taxon>Multicrustacea</taxon>
        <taxon>Malacostraca</taxon>
        <taxon>Eumalacostraca</taxon>
        <taxon>Eucarida</taxon>
        <taxon>Decapoda</taxon>
        <taxon>Pleocyemata</taxon>
        <taxon>Brachyura</taxon>
        <taxon>Eubrachyura</taxon>
        <taxon>Portunoidea</taxon>
        <taxon>Portunidae</taxon>
        <taxon>Portuninae</taxon>
        <taxon>Portunus</taxon>
    </lineage>
</organism>
<accession>A0A5B7KAV9</accession>
<dbReference type="Proteomes" id="UP000324222">
    <property type="component" value="Unassembled WGS sequence"/>
</dbReference>
<sequence length="236" mass="26402">MMIGHTETNQRGAALARLSRVGAQVLVASTSSSPINPPASPFLHPSSLARLILPPLACTPCAFRAAAFSHPTLQLSPANHPPPNSLTHPLSQPLPQAPPLPVVRPCLSLHPSTSLSPYYHKRTTHPCTLHHITQRPLFTSALYLTSQPHTLEHSYHRTQSFYHCHIPYLTSGTHTHTHTHTHTVSYTTHSMLYKYRHPTLHTSHQYESEGAGGFNIHLMLAFRETWFTTWFSLMKD</sequence>
<reference evidence="1 2" key="1">
    <citation type="submission" date="2019-05" db="EMBL/GenBank/DDBJ databases">
        <title>Another draft genome of Portunus trituberculatus and its Hox gene families provides insights of decapod evolution.</title>
        <authorList>
            <person name="Jeong J.-H."/>
            <person name="Song I."/>
            <person name="Kim S."/>
            <person name="Choi T."/>
            <person name="Kim D."/>
            <person name="Ryu S."/>
            <person name="Kim W."/>
        </authorList>
    </citation>
    <scope>NUCLEOTIDE SEQUENCE [LARGE SCALE GENOMIC DNA]</scope>
    <source>
        <tissue evidence="1">Muscle</tissue>
    </source>
</reference>
<proteinExistence type="predicted"/>
<gene>
    <name evidence="1" type="ORF">E2C01_099478</name>
</gene>
<protein>
    <submittedName>
        <fullName evidence="1">Uncharacterized protein</fullName>
    </submittedName>
</protein>
<comment type="caution">
    <text evidence="1">The sequence shown here is derived from an EMBL/GenBank/DDBJ whole genome shotgun (WGS) entry which is preliminary data.</text>
</comment>
<name>A0A5B7KAV9_PORTR</name>